<reference evidence="2 3" key="1">
    <citation type="journal article" date="2016" name="Nat. Commun.">
        <title>Thousands of microbial genomes shed light on interconnected biogeochemical processes in an aquifer system.</title>
        <authorList>
            <person name="Anantharaman K."/>
            <person name="Brown C.T."/>
            <person name="Hug L.A."/>
            <person name="Sharon I."/>
            <person name="Castelle C.J."/>
            <person name="Probst A.J."/>
            <person name="Thomas B.C."/>
            <person name="Singh A."/>
            <person name="Wilkins M.J."/>
            <person name="Karaoz U."/>
            <person name="Brodie E.L."/>
            <person name="Williams K.H."/>
            <person name="Hubbard S.S."/>
            <person name="Banfield J.F."/>
        </authorList>
    </citation>
    <scope>NUCLEOTIDE SEQUENCE [LARGE SCALE GENOMIC DNA]</scope>
</reference>
<evidence type="ECO:0000313" key="3">
    <source>
        <dbReference type="Proteomes" id="UP000178585"/>
    </source>
</evidence>
<gene>
    <name evidence="2" type="ORF">A2949_02225</name>
</gene>
<dbReference type="AlphaFoldDB" id="A0A1F4Y0H8"/>
<dbReference type="STRING" id="1797245.A2949_02225"/>
<feature type="region of interest" description="Disordered" evidence="1">
    <location>
        <begin position="1"/>
        <end position="20"/>
    </location>
</feature>
<name>A0A1F4Y0H8_9BACT</name>
<protein>
    <submittedName>
        <fullName evidence="2">Uncharacterized protein</fullName>
    </submittedName>
</protein>
<organism evidence="2 3">
    <name type="scientific">Candidatus Adlerbacteria bacterium RIFCSPLOWO2_01_FULL_54_21b</name>
    <dbReference type="NCBI Taxonomy" id="1797245"/>
    <lineage>
        <taxon>Bacteria</taxon>
        <taxon>Candidatus Adleribacteriota</taxon>
    </lineage>
</organism>
<evidence type="ECO:0000256" key="1">
    <source>
        <dbReference type="SAM" id="MobiDB-lite"/>
    </source>
</evidence>
<sequence length="104" mass="12090">MSTRGPRHFSHRKKEASMARTRISIPRRRGFVSGAYAPTRKPVRTLKDALDDFEEVVLKKQRFRARNAHRIHMRIMGEAHELEPAPKIPAVPVVERDGQLQWLL</sequence>
<proteinExistence type="predicted"/>
<feature type="compositionally biased region" description="Basic residues" evidence="1">
    <location>
        <begin position="1"/>
        <end position="14"/>
    </location>
</feature>
<dbReference type="EMBL" id="MEWZ01000013">
    <property type="protein sequence ID" value="OGC86823.1"/>
    <property type="molecule type" value="Genomic_DNA"/>
</dbReference>
<evidence type="ECO:0000313" key="2">
    <source>
        <dbReference type="EMBL" id="OGC86823.1"/>
    </source>
</evidence>
<comment type="caution">
    <text evidence="2">The sequence shown here is derived from an EMBL/GenBank/DDBJ whole genome shotgun (WGS) entry which is preliminary data.</text>
</comment>
<dbReference type="Proteomes" id="UP000178585">
    <property type="component" value="Unassembled WGS sequence"/>
</dbReference>
<accession>A0A1F4Y0H8</accession>